<feature type="region of interest" description="Disordered" evidence="1">
    <location>
        <begin position="778"/>
        <end position="803"/>
    </location>
</feature>
<feature type="region of interest" description="Disordered" evidence="1">
    <location>
        <begin position="948"/>
        <end position="990"/>
    </location>
</feature>
<keyword evidence="5" id="KW-1185">Reference proteome</keyword>
<reference evidence="2" key="1">
    <citation type="submission" date="2022-10" db="EMBL/GenBank/DDBJ databases">
        <authorList>
            <person name="Chen Y."/>
            <person name="Dougan E. K."/>
            <person name="Chan C."/>
            <person name="Rhodes N."/>
            <person name="Thang M."/>
        </authorList>
    </citation>
    <scope>NUCLEOTIDE SEQUENCE</scope>
</reference>
<organism evidence="2">
    <name type="scientific">Cladocopium goreaui</name>
    <dbReference type="NCBI Taxonomy" id="2562237"/>
    <lineage>
        <taxon>Eukaryota</taxon>
        <taxon>Sar</taxon>
        <taxon>Alveolata</taxon>
        <taxon>Dinophyceae</taxon>
        <taxon>Suessiales</taxon>
        <taxon>Symbiodiniaceae</taxon>
        <taxon>Cladocopium</taxon>
    </lineage>
</organism>
<reference evidence="3" key="2">
    <citation type="submission" date="2024-04" db="EMBL/GenBank/DDBJ databases">
        <authorList>
            <person name="Chen Y."/>
            <person name="Shah S."/>
            <person name="Dougan E. K."/>
            <person name="Thang M."/>
            <person name="Chan C."/>
        </authorList>
    </citation>
    <scope>NUCLEOTIDE SEQUENCE [LARGE SCALE GENOMIC DNA]</scope>
</reference>
<comment type="caution">
    <text evidence="2">The sequence shown here is derived from an EMBL/GenBank/DDBJ whole genome shotgun (WGS) entry which is preliminary data.</text>
</comment>
<evidence type="ECO:0000313" key="2">
    <source>
        <dbReference type="EMBL" id="CAI4010796.1"/>
    </source>
</evidence>
<dbReference type="EMBL" id="CAMXCT010004924">
    <property type="protein sequence ID" value="CAI4010796.1"/>
    <property type="molecule type" value="Genomic_DNA"/>
</dbReference>
<dbReference type="EMBL" id="CAMXCT020004924">
    <property type="protein sequence ID" value="CAL1164171.1"/>
    <property type="molecule type" value="Genomic_DNA"/>
</dbReference>
<feature type="compositionally biased region" description="Basic residues" evidence="1">
    <location>
        <begin position="1728"/>
        <end position="1738"/>
    </location>
</feature>
<proteinExistence type="predicted"/>
<gene>
    <name evidence="2" type="ORF">C1SCF055_LOCUS36026</name>
</gene>
<feature type="region of interest" description="Disordered" evidence="1">
    <location>
        <begin position="1719"/>
        <end position="1738"/>
    </location>
</feature>
<evidence type="ECO:0000313" key="5">
    <source>
        <dbReference type="Proteomes" id="UP001152797"/>
    </source>
</evidence>
<name>A0A9P1GEA5_9DINO</name>
<dbReference type="Proteomes" id="UP001152797">
    <property type="component" value="Unassembled WGS sequence"/>
</dbReference>
<feature type="compositionally biased region" description="Basic residues" evidence="1">
    <location>
        <begin position="976"/>
        <end position="985"/>
    </location>
</feature>
<dbReference type="EMBL" id="CAMXCT030004924">
    <property type="protein sequence ID" value="CAL4798108.1"/>
    <property type="molecule type" value="Genomic_DNA"/>
</dbReference>
<dbReference type="InterPro" id="IPR052055">
    <property type="entry name" value="Hepadnavirus_pol/RT"/>
</dbReference>
<protein>
    <submittedName>
        <fullName evidence="4">C3H1-type domain-containing protein</fullName>
    </submittedName>
</protein>
<evidence type="ECO:0000313" key="3">
    <source>
        <dbReference type="EMBL" id="CAL1164171.1"/>
    </source>
</evidence>
<accession>A0A9P1GEA5</accession>
<dbReference type="PANTHER" id="PTHR33050:SF7">
    <property type="entry name" value="RIBONUCLEASE H"/>
    <property type="match status" value="1"/>
</dbReference>
<evidence type="ECO:0000313" key="4">
    <source>
        <dbReference type="EMBL" id="CAL4798108.1"/>
    </source>
</evidence>
<evidence type="ECO:0000256" key="1">
    <source>
        <dbReference type="SAM" id="MobiDB-lite"/>
    </source>
</evidence>
<dbReference type="OrthoDB" id="430403at2759"/>
<sequence length="1738" mass="196081">MDLSWPSITSDVVVILQRMFKTPLQLEASFDSDVDARDMLQSCCPDMVPEEVANVAADLVVWREDNARSFKRARRGTVETAMYFSHVSLGGSVQDAFKHITQTDMLSLVAAHSKRRQRVLKLEAENRSKRMDAERKKYSMLLAQVIIEANLPVAALIQTLDDSRQGWLHLFGTRRCNTLKNRYKAWRPFSVWLELHAGRKFPINVKDIIDYVQHRVDEGCGKTVPECFHVSLTLIEQLGRVPEGERLSSEELWKAHVKAWSAELAAESEPTKPAEMYTVAMLISLELHVVDETRPLFSRALAWVVLVMIWGSMRCDDMQCALPHRTHLSNFGLRMVLGKTKTSGPDKVQKEVSAHVYRTVSLCGEDWLKVGFDIWETGSRWMGRQRNDTLVARRFGDTFHSPRNFVTSVAAAIGFHRDQRAYLGRWAMGMVASEEYVRTSRQVVFTIQKAVNRSLVVGLDNEYFEDEAIDSLCKTAENSGANPNRIRKRHTVMGRLSGKNCIGGVFPTLEVQQDDWFLIGDVETDEQAVAVRIQEQKVRSEAANAKTHKFFVTISRRAGFRRLHLTGCFVKPSNCMEVRFLDEVTEEDFDSICRSCKRKMLSDGGKDEQQESSSTASSSSTVSVIGRAMAVDPDAADREFIAQNMDSDLQFILSDSGVSVRRQAAIARCYGSLRKFNAIGDDRAQIRTACLHDFAVAQDTPENRAEVASIVAAWETAKEFVSKEVELRAEAKVLGQPRILQAHERQAMIKAVERVHGALGESETPSADYLALKAEETELNEPTASPLDEVISKKDTSSSQIQSSLDSSGHLRVVRTKNKSRMPTTTEEYRKVMKVEMYSWLCMSARYRAKNWLHDLEAADFNKFVDYILGERVLGIQVPSPQGDGAQQKIRPDWAIVLSYEHKLRKEAFRLVTNEGYTLSQALKSVIRDADLKESFFTTPVALRAASSADPPASKWPRFNNKGSFGGKSYQQGPKGKGRGKGGKSKGKDSRLDGLQLAWRTPAHPHDAPPPKVKVMYLFAGKRRQSDVASFLQKAHDSGHISLTLKEFDLELSPDHDLTNKVLWDEILAALEEGQQMLFRQGVMESISDVRMEAFKLVTGKLQVSPFPESCLVKVRERVAGLLPDCKGALVRDPGQPFFLRLLSQWLEMFEDPDFRCLVNDTESFATGVNLGVDIPLPRSPQVFPEKLKHRKLDSTDFNPIAENYPSAQISSEELVQKFREEESLGRMFPSKLGVLKEKYGDRLRVASMAAIAKPDGGVRPLHDATHSVMVNHSIKYQDQLQCPGPAEVASVVREAVETKEACFCVSADIKAAHRLVKVREEDWPYMCCRADSQSDTVWVNKTGTFGVASAPYWWAKLFACIGKFVGHIMQATVFWHLVYVDDLHGAFAGAQKFEMLWIWLLAFELVGTPFGYHKFRGGFASEFVGYHLRYDRNEVGITTRRGSWLVDWIQSLEKRNFVVAARDFSEFLGRLGFVSQLLVWLKPHLSPLFAWSAVASSGLVGKLPDTVILTLKYIQMELSNESFMVSAQRPKVFAEEQFRTDAKCTDTNVVLGGWEVSTRRWFSLSLTREQVPFLFKPNGGGAQWASTSAELLASLAALRAFGWLDGGRTRRTMQFSIFAGTDNRANDLLSNKRSTTKWPLMLVNMELSSCLAKSRLTLDLRWRPREENQEADELTNEIFTSFSMDDRVPLTLADLCLDLVNSLWQTKLQFDLMREDAKRHAEGSPQGKKRKHDKTPW</sequence>
<dbReference type="PANTHER" id="PTHR33050">
    <property type="entry name" value="REVERSE TRANSCRIPTASE DOMAIN-CONTAINING PROTEIN"/>
    <property type="match status" value="1"/>
</dbReference>